<keyword evidence="2" id="KW-0479">Metal-binding</keyword>
<sequence>MYRKIEDFLSDWEYESEMTAKVFENLKEEHLNHSFHTNNRTLGRLAWHITHSLGEMMHRAGLPVDEMNPEPESLTLETVIALYKRDAEAVKTAVKSAWNDDELEDEIPMYSDNWKKGYVLTILIRHQTHHRGQMTVLMRQAGLKVPGIYGPSKEEWIEMGMPALP</sequence>
<name>A0ABW0EAW7_9BACT</name>
<dbReference type="Gene3D" id="1.20.120.450">
    <property type="entry name" value="dinb family like domain"/>
    <property type="match status" value="1"/>
</dbReference>
<evidence type="ECO:0000256" key="2">
    <source>
        <dbReference type="ARBA" id="ARBA00022723"/>
    </source>
</evidence>
<dbReference type="InterPro" id="IPR034660">
    <property type="entry name" value="DinB/YfiT-like"/>
</dbReference>
<protein>
    <submittedName>
        <fullName evidence="3">DinB family protein</fullName>
    </submittedName>
</protein>
<comment type="similarity">
    <text evidence="1">Belongs to the DinB family.</text>
</comment>
<proteinExistence type="inferred from homology"/>
<evidence type="ECO:0000313" key="4">
    <source>
        <dbReference type="Proteomes" id="UP001596161"/>
    </source>
</evidence>
<comment type="caution">
    <text evidence="3">The sequence shown here is derived from an EMBL/GenBank/DDBJ whole genome shotgun (WGS) entry which is preliminary data.</text>
</comment>
<dbReference type="RefSeq" id="WP_378016392.1">
    <property type="nucleotide sequence ID" value="NZ_JBHSKT010000002.1"/>
</dbReference>
<keyword evidence="4" id="KW-1185">Reference proteome</keyword>
<accession>A0ABW0EAW7</accession>
<reference evidence="4" key="1">
    <citation type="journal article" date="2019" name="Int. J. Syst. Evol. Microbiol.">
        <title>The Global Catalogue of Microorganisms (GCM) 10K type strain sequencing project: providing services to taxonomists for standard genome sequencing and annotation.</title>
        <authorList>
            <consortium name="The Broad Institute Genomics Platform"/>
            <consortium name="The Broad Institute Genome Sequencing Center for Infectious Disease"/>
            <person name="Wu L."/>
            <person name="Ma J."/>
        </authorList>
    </citation>
    <scope>NUCLEOTIDE SEQUENCE [LARGE SCALE GENOMIC DNA]</scope>
    <source>
        <strain evidence="4">KACC 12602</strain>
    </source>
</reference>
<dbReference type="SUPFAM" id="SSF109854">
    <property type="entry name" value="DinB/YfiT-like putative metalloenzymes"/>
    <property type="match status" value="1"/>
</dbReference>
<evidence type="ECO:0000313" key="3">
    <source>
        <dbReference type="EMBL" id="MFC5270019.1"/>
    </source>
</evidence>
<dbReference type="EMBL" id="JBHSKT010000002">
    <property type="protein sequence ID" value="MFC5270019.1"/>
    <property type="molecule type" value="Genomic_DNA"/>
</dbReference>
<evidence type="ECO:0000256" key="1">
    <source>
        <dbReference type="ARBA" id="ARBA00008635"/>
    </source>
</evidence>
<organism evidence="3 4">
    <name type="scientific">Adhaeribacter terreus</name>
    <dbReference type="NCBI Taxonomy" id="529703"/>
    <lineage>
        <taxon>Bacteria</taxon>
        <taxon>Pseudomonadati</taxon>
        <taxon>Bacteroidota</taxon>
        <taxon>Cytophagia</taxon>
        <taxon>Cytophagales</taxon>
        <taxon>Hymenobacteraceae</taxon>
        <taxon>Adhaeribacter</taxon>
    </lineage>
</organism>
<dbReference type="Proteomes" id="UP001596161">
    <property type="component" value="Unassembled WGS sequence"/>
</dbReference>
<gene>
    <name evidence="3" type="ORF">ACFPIB_05320</name>
</gene>
<dbReference type="InterPro" id="IPR007837">
    <property type="entry name" value="DinB"/>
</dbReference>
<dbReference type="Pfam" id="PF05163">
    <property type="entry name" value="DinB"/>
    <property type="match status" value="1"/>
</dbReference>